<protein>
    <recommendedName>
        <fullName evidence="5">TPR-like protein</fullName>
    </recommendedName>
</protein>
<dbReference type="SUPFAM" id="SSF48452">
    <property type="entry name" value="TPR-like"/>
    <property type="match status" value="2"/>
</dbReference>
<dbReference type="AlphaFoldDB" id="A0AAD6C436"/>
<comment type="caution">
    <text evidence="3">The sequence shown here is derived from an EMBL/GenBank/DDBJ whole genome shotgun (WGS) entry which is preliminary data.</text>
</comment>
<reference evidence="3" key="2">
    <citation type="journal article" date="2023" name="IMA Fungus">
        <title>Comparative genomic study of the Penicillium genus elucidates a diverse pangenome and 15 lateral gene transfer events.</title>
        <authorList>
            <person name="Petersen C."/>
            <person name="Sorensen T."/>
            <person name="Nielsen M.R."/>
            <person name="Sondergaard T.E."/>
            <person name="Sorensen J.L."/>
            <person name="Fitzpatrick D.A."/>
            <person name="Frisvad J.C."/>
            <person name="Nielsen K.L."/>
        </authorList>
    </citation>
    <scope>NUCLEOTIDE SEQUENCE</scope>
    <source>
        <strain evidence="3">IBT 16125</strain>
    </source>
</reference>
<dbReference type="Pfam" id="PF14559">
    <property type="entry name" value="TPR_19"/>
    <property type="match status" value="1"/>
</dbReference>
<sequence>MADPDSPMDYATPGGEPYEYPDIDETIQYPWRENGARTIQGNHADSVIDPRLYQGLFPQHAPNDGARDGYPNHEARRGSGDSQAFPHVKYGDDMDDDEPDYESSQEESDSDEADESLEDDDSDDSAAARRRRRRGGGRFSGRYGARGGKGIKRGPRKALDPGPEFKMFHSQATSAFIDGDYDRAHEFVNQAIQINPEMFPAHSLLSEIWLAKGDEVRALQALWNGAHTRPKDPTVWMKVARLLLDRAGESRGSALNDVIYCYSRIVDIQPGNYNVRFQRAALYRELGHNGKAASEYERILHDKPYSTRALRHIAEIFIDLNDVERAITHWSKSVNHFLSLNPDQVRDFTWSDINIYAELFGYVSRPSEGLYHLKSLSRWMLGRKDDIMWADFEDDDREWDSQDSPRRIKTNGYIPNHWPRDSYGLGLPLELRVKMGLFRLKMGDRHHEEAMQHLEYLNPDDTSEGARIFDYGDLFREVADALKEAGLLEEALRFYEPIQQTSDYADVGFFLAMADCCMQLGKIEDAESCYLTVADHDSSNLESRAQLAKLYDSLGMPDQAYKYVNEAVLLTRQENRTRRRRKDARLEQLAAEFRRSEPVTLRPLAPKPGPVDAWSATTPVQLEPVQRGEAARTDDIKFLYAMMQQLEPKVKDGNLEATEDWLDIADALLREFRSNRIFYPMARTTEFQGYSSQAQRKANGSKNSVFLNEMEEIAGRLQKSRGDEEVEEPLQGVVPTEYHGIPFDAWLDIFLKYSLTITDQGEPIEAYEALEAAATASVWFHDKRKSRIIHVCWLTCALRAQDEDALTSEARWFVKEYQFVTDTYRLFSMLSHLAGNPRKSLFNSAPSMKFMLRQIKAMDFTLPDADDKPKPPRQSVWRERAALSTKDENGKDIPAYDLDIALLVLYGHILYSGNSFYPALNYFFRAYALDDQNPVVLLSIALCYIHHSHKRQCDNRHYLIMQGLSFMHEYRRVREKDGATLQEHQEVEFNFARVYHGLNLSHLAVEGYKRVLQIGEEIQQQTLRQSTSATDGDDVNMDWANDGAVTLGPNFVEDFSREAAFALQGLHILGGDTLTAKDVTEKWLVI</sequence>
<gene>
    <name evidence="3" type="ORF">N7458_008283</name>
</gene>
<keyword evidence="4" id="KW-1185">Reference proteome</keyword>
<dbReference type="Proteomes" id="UP001213681">
    <property type="component" value="Unassembled WGS sequence"/>
</dbReference>
<accession>A0AAD6C436</accession>
<feature type="repeat" description="TPR" evidence="1">
    <location>
        <begin position="165"/>
        <end position="198"/>
    </location>
</feature>
<dbReference type="PROSITE" id="PS50005">
    <property type="entry name" value="TPR"/>
    <property type="match status" value="1"/>
</dbReference>
<organism evidence="3 4">
    <name type="scientific">Penicillium daleae</name>
    <dbReference type="NCBI Taxonomy" id="63821"/>
    <lineage>
        <taxon>Eukaryota</taxon>
        <taxon>Fungi</taxon>
        <taxon>Dikarya</taxon>
        <taxon>Ascomycota</taxon>
        <taxon>Pezizomycotina</taxon>
        <taxon>Eurotiomycetes</taxon>
        <taxon>Eurotiomycetidae</taxon>
        <taxon>Eurotiales</taxon>
        <taxon>Aspergillaceae</taxon>
        <taxon>Penicillium</taxon>
    </lineage>
</organism>
<dbReference type="InterPro" id="IPR019734">
    <property type="entry name" value="TPR_rpt"/>
</dbReference>
<feature type="region of interest" description="Disordered" evidence="2">
    <location>
        <begin position="1"/>
        <end position="164"/>
    </location>
</feature>
<evidence type="ECO:0000256" key="1">
    <source>
        <dbReference type="PROSITE-ProRule" id="PRU00339"/>
    </source>
</evidence>
<dbReference type="GeneID" id="81601908"/>
<dbReference type="RefSeq" id="XP_056764491.1">
    <property type="nucleotide sequence ID" value="XM_056911665.1"/>
</dbReference>
<feature type="compositionally biased region" description="Acidic residues" evidence="2">
    <location>
        <begin position="93"/>
        <end position="124"/>
    </location>
</feature>
<proteinExistence type="predicted"/>
<name>A0AAD6C436_9EURO</name>
<dbReference type="InterPro" id="IPR011990">
    <property type="entry name" value="TPR-like_helical_dom_sf"/>
</dbReference>
<feature type="compositionally biased region" description="Basic and acidic residues" evidence="2">
    <location>
        <begin position="65"/>
        <end position="79"/>
    </location>
</feature>
<dbReference type="GO" id="GO:0006383">
    <property type="term" value="P:transcription by RNA polymerase III"/>
    <property type="evidence" value="ECO:0007669"/>
    <property type="project" value="InterPro"/>
</dbReference>
<evidence type="ECO:0008006" key="5">
    <source>
        <dbReference type="Google" id="ProtNLM"/>
    </source>
</evidence>
<feature type="region of interest" description="Disordered" evidence="2">
    <location>
        <begin position="863"/>
        <end position="883"/>
    </location>
</feature>
<evidence type="ECO:0000313" key="4">
    <source>
        <dbReference type="Proteomes" id="UP001213681"/>
    </source>
</evidence>
<dbReference type="EMBL" id="JAPVEA010000007">
    <property type="protein sequence ID" value="KAJ5444411.1"/>
    <property type="molecule type" value="Genomic_DNA"/>
</dbReference>
<dbReference type="PANTHER" id="PTHR23082:SF0">
    <property type="entry name" value="GENERAL TRANSCRIPTION FACTOR 3C POLYPEPTIDE 3"/>
    <property type="match status" value="1"/>
</dbReference>
<keyword evidence="1" id="KW-0802">TPR repeat</keyword>
<evidence type="ECO:0000313" key="3">
    <source>
        <dbReference type="EMBL" id="KAJ5444411.1"/>
    </source>
</evidence>
<evidence type="ECO:0000256" key="2">
    <source>
        <dbReference type="SAM" id="MobiDB-lite"/>
    </source>
</evidence>
<feature type="compositionally biased region" description="Basic and acidic residues" evidence="2">
    <location>
        <begin position="865"/>
        <end position="883"/>
    </location>
</feature>
<dbReference type="SMART" id="SM00028">
    <property type="entry name" value="TPR"/>
    <property type="match status" value="6"/>
</dbReference>
<dbReference type="GO" id="GO:0000127">
    <property type="term" value="C:transcription factor TFIIIC complex"/>
    <property type="evidence" value="ECO:0007669"/>
    <property type="project" value="TreeGrafter"/>
</dbReference>
<dbReference type="InterPro" id="IPR039340">
    <property type="entry name" value="Tfc4/TFIIIC-102/Sfc4"/>
</dbReference>
<dbReference type="Gene3D" id="1.25.40.10">
    <property type="entry name" value="Tetratricopeptide repeat domain"/>
    <property type="match status" value="2"/>
</dbReference>
<dbReference type="PANTHER" id="PTHR23082">
    <property type="entry name" value="TRANSCRIPTION INITIATION FACTOR IIIC TFIIIC , POLYPEPTIDE 3-RELATED"/>
    <property type="match status" value="1"/>
</dbReference>
<dbReference type="Pfam" id="PF13181">
    <property type="entry name" value="TPR_8"/>
    <property type="match status" value="1"/>
</dbReference>
<reference evidence="3" key="1">
    <citation type="submission" date="2022-12" db="EMBL/GenBank/DDBJ databases">
        <authorList>
            <person name="Petersen C."/>
        </authorList>
    </citation>
    <scope>NUCLEOTIDE SEQUENCE</scope>
    <source>
        <strain evidence="3">IBT 16125</strain>
    </source>
</reference>